<name>A0A8J9VNN6_9NEOP</name>
<feature type="non-terminal residue" evidence="2">
    <location>
        <position position="203"/>
    </location>
</feature>
<dbReference type="AlphaFoldDB" id="A0A8J9VNN6"/>
<organism evidence="2 3">
    <name type="scientific">Brenthis ino</name>
    <name type="common">lesser marbled fritillary</name>
    <dbReference type="NCBI Taxonomy" id="405034"/>
    <lineage>
        <taxon>Eukaryota</taxon>
        <taxon>Metazoa</taxon>
        <taxon>Ecdysozoa</taxon>
        <taxon>Arthropoda</taxon>
        <taxon>Hexapoda</taxon>
        <taxon>Insecta</taxon>
        <taxon>Pterygota</taxon>
        <taxon>Neoptera</taxon>
        <taxon>Endopterygota</taxon>
        <taxon>Lepidoptera</taxon>
        <taxon>Glossata</taxon>
        <taxon>Ditrysia</taxon>
        <taxon>Papilionoidea</taxon>
        <taxon>Nymphalidae</taxon>
        <taxon>Heliconiinae</taxon>
        <taxon>Argynnini</taxon>
        <taxon>Brenthis</taxon>
    </lineage>
</organism>
<gene>
    <name evidence="2" type="ORF">BINO364_LOCUS1940</name>
</gene>
<dbReference type="EMBL" id="OV170230">
    <property type="protein sequence ID" value="CAH0714942.1"/>
    <property type="molecule type" value="Genomic_DNA"/>
</dbReference>
<protein>
    <submittedName>
        <fullName evidence="2">Uncharacterized protein</fullName>
    </submittedName>
</protein>
<sequence>MTRNNDKLAFYVVQFLELPYEGIDDYVCVPYTWLIMRGGQDGKAVVTYPTGEDPSLTRDRVKRKEKCINEWSFFLAAVKYQSNSYQNAETWIASRNDHRLLVERETRTMPDTLPRTLIKRPTLPELNEQLDGKRFKLKKAAKSSSASVTDANTESKREQSTSIQDNPSTKLAQTQETAAASNINSRTEQRTQTQRTEQNEEAL</sequence>
<dbReference type="OrthoDB" id="6931117at2759"/>
<evidence type="ECO:0000313" key="2">
    <source>
        <dbReference type="EMBL" id="CAH0714942.1"/>
    </source>
</evidence>
<proteinExistence type="predicted"/>
<feature type="region of interest" description="Disordered" evidence="1">
    <location>
        <begin position="136"/>
        <end position="203"/>
    </location>
</feature>
<evidence type="ECO:0000313" key="3">
    <source>
        <dbReference type="Proteomes" id="UP000838878"/>
    </source>
</evidence>
<reference evidence="2" key="1">
    <citation type="submission" date="2021-12" db="EMBL/GenBank/DDBJ databases">
        <authorList>
            <person name="Martin H S."/>
        </authorList>
    </citation>
    <scope>NUCLEOTIDE SEQUENCE</scope>
</reference>
<dbReference type="Proteomes" id="UP000838878">
    <property type="component" value="Chromosome 10"/>
</dbReference>
<feature type="compositionally biased region" description="Polar residues" evidence="1">
    <location>
        <begin position="160"/>
        <end position="185"/>
    </location>
</feature>
<keyword evidence="3" id="KW-1185">Reference proteome</keyword>
<evidence type="ECO:0000256" key="1">
    <source>
        <dbReference type="SAM" id="MobiDB-lite"/>
    </source>
</evidence>
<accession>A0A8J9VNN6</accession>